<accession>A0AAW7CMC8</accession>
<dbReference type="Pfam" id="PF00589">
    <property type="entry name" value="Phage_integrase"/>
    <property type="match status" value="1"/>
</dbReference>
<dbReference type="RefSeq" id="WP_285958623.1">
    <property type="nucleotide sequence ID" value="NZ_JASUZX010000002.1"/>
</dbReference>
<dbReference type="InterPro" id="IPR044068">
    <property type="entry name" value="CB"/>
</dbReference>
<evidence type="ECO:0000256" key="4">
    <source>
        <dbReference type="PROSITE-ProRule" id="PRU01248"/>
    </source>
</evidence>
<evidence type="ECO:0000256" key="3">
    <source>
        <dbReference type="ARBA" id="ARBA00023172"/>
    </source>
</evidence>
<evidence type="ECO:0000259" key="6">
    <source>
        <dbReference type="PROSITE" id="PS51900"/>
    </source>
</evidence>
<evidence type="ECO:0000256" key="2">
    <source>
        <dbReference type="ARBA" id="ARBA00023125"/>
    </source>
</evidence>
<comment type="caution">
    <text evidence="7">The sequence shown here is derived from an EMBL/GenBank/DDBJ whole genome shotgun (WGS) entry which is preliminary data.</text>
</comment>
<comment type="similarity">
    <text evidence="1">Belongs to the 'phage' integrase family.</text>
</comment>
<name>A0AAW7CMC8_HEYCO</name>
<sequence length="326" mass="39030">MGKRKYIKYVTSEKLDRVNPKNKQLINKYFSFKNMNLSDDTKTSYMSDFNQWLVYIMEYYENKYILDIIENDIDDMVDLLEDYVAFCTSVLGNNERRIQRRMASISSFFLYLRRKRKIKENPMEFIERPSLKAGEKPQIVQTFLSIEQVEEIRKKLAELGDLQLEMYFEVALTTMVRVKALNSIKLEQINFEKGIIERVIEKEGYEVDLYPSERGMKLIKKWLDYRKENNIECEYLFITKRNNNWEQVSKGAMQSGWVKKIGKLINIPHLHNHDFRHSYSTILYNSGMKLEDVQELLHHLNPDVTLKHYIKKDANKIKDNKKKFEI</sequence>
<dbReference type="PROSITE" id="PS51898">
    <property type="entry name" value="TYR_RECOMBINASE"/>
    <property type="match status" value="1"/>
</dbReference>
<dbReference type="InterPro" id="IPR050090">
    <property type="entry name" value="Tyrosine_recombinase_XerCD"/>
</dbReference>
<dbReference type="Gene3D" id="1.10.150.130">
    <property type="match status" value="1"/>
</dbReference>
<dbReference type="InterPro" id="IPR002104">
    <property type="entry name" value="Integrase_catalytic"/>
</dbReference>
<evidence type="ECO:0000313" key="7">
    <source>
        <dbReference type="EMBL" id="MDL5042009.1"/>
    </source>
</evidence>
<protein>
    <submittedName>
        <fullName evidence="7">Tyrosine-type recombinase/integrase</fullName>
    </submittedName>
</protein>
<evidence type="ECO:0000256" key="1">
    <source>
        <dbReference type="ARBA" id="ARBA00008857"/>
    </source>
</evidence>
<gene>
    <name evidence="7" type="ORF">QN341_13430</name>
</gene>
<keyword evidence="3" id="KW-0233">DNA recombination</keyword>
<dbReference type="GO" id="GO:0003677">
    <property type="term" value="F:DNA binding"/>
    <property type="evidence" value="ECO:0007669"/>
    <property type="project" value="UniProtKB-UniRule"/>
</dbReference>
<keyword evidence="2 4" id="KW-0238">DNA-binding</keyword>
<evidence type="ECO:0000259" key="5">
    <source>
        <dbReference type="PROSITE" id="PS51898"/>
    </source>
</evidence>
<proteinExistence type="inferred from homology"/>
<dbReference type="SUPFAM" id="SSF56349">
    <property type="entry name" value="DNA breaking-rejoining enzymes"/>
    <property type="match status" value="1"/>
</dbReference>
<dbReference type="EMBL" id="JASUZX010000002">
    <property type="protein sequence ID" value="MDL5042009.1"/>
    <property type="molecule type" value="Genomic_DNA"/>
</dbReference>
<dbReference type="InterPro" id="IPR013762">
    <property type="entry name" value="Integrase-like_cat_sf"/>
</dbReference>
<feature type="domain" description="Tyr recombinase" evidence="5">
    <location>
        <begin position="139"/>
        <end position="322"/>
    </location>
</feature>
<dbReference type="AlphaFoldDB" id="A0AAW7CMC8"/>
<reference evidence="7" key="1">
    <citation type="submission" date="2023-06" db="EMBL/GenBank/DDBJ databases">
        <title>Probiogenomic evaluation and L lactic producing Weizmannia coaggulans BKMTCR2-2 from tree bark.</title>
        <authorList>
            <person name="Mahittikon J."/>
            <person name="Tanasupawat S."/>
        </authorList>
    </citation>
    <scope>NUCLEOTIDE SEQUENCE</scope>
    <source>
        <strain evidence="7">BKMTCR2-2</strain>
    </source>
</reference>
<dbReference type="PANTHER" id="PTHR30349">
    <property type="entry name" value="PHAGE INTEGRASE-RELATED"/>
    <property type="match status" value="1"/>
</dbReference>
<dbReference type="Gene3D" id="1.10.443.10">
    <property type="entry name" value="Intergrase catalytic core"/>
    <property type="match status" value="1"/>
</dbReference>
<dbReference type="PANTHER" id="PTHR30349:SF41">
    <property type="entry name" value="INTEGRASE_RECOMBINASE PROTEIN MJ0367-RELATED"/>
    <property type="match status" value="1"/>
</dbReference>
<dbReference type="InterPro" id="IPR011010">
    <property type="entry name" value="DNA_brk_join_enz"/>
</dbReference>
<dbReference type="GO" id="GO:0006310">
    <property type="term" value="P:DNA recombination"/>
    <property type="evidence" value="ECO:0007669"/>
    <property type="project" value="UniProtKB-KW"/>
</dbReference>
<dbReference type="InterPro" id="IPR010998">
    <property type="entry name" value="Integrase_recombinase_N"/>
</dbReference>
<dbReference type="CDD" id="cd00397">
    <property type="entry name" value="DNA_BRE_C"/>
    <property type="match status" value="1"/>
</dbReference>
<evidence type="ECO:0000313" key="8">
    <source>
        <dbReference type="Proteomes" id="UP001223084"/>
    </source>
</evidence>
<feature type="domain" description="Core-binding (CB)" evidence="6">
    <location>
        <begin position="20"/>
        <end position="113"/>
    </location>
</feature>
<organism evidence="7 8">
    <name type="scientific">Heyndrickxia coagulans</name>
    <name type="common">Weizmannia coagulans</name>
    <dbReference type="NCBI Taxonomy" id="1398"/>
    <lineage>
        <taxon>Bacteria</taxon>
        <taxon>Bacillati</taxon>
        <taxon>Bacillota</taxon>
        <taxon>Bacilli</taxon>
        <taxon>Bacillales</taxon>
        <taxon>Bacillaceae</taxon>
        <taxon>Heyndrickxia</taxon>
    </lineage>
</organism>
<dbReference type="Proteomes" id="UP001223084">
    <property type="component" value="Unassembled WGS sequence"/>
</dbReference>
<dbReference type="GO" id="GO:0015074">
    <property type="term" value="P:DNA integration"/>
    <property type="evidence" value="ECO:0007669"/>
    <property type="project" value="InterPro"/>
</dbReference>
<dbReference type="PROSITE" id="PS51900">
    <property type="entry name" value="CB"/>
    <property type="match status" value="1"/>
</dbReference>